<sequence>MKTIGEARKLWNDCFTLYPRLEDIKRAVINNEKPKNPCEDGLRSVCWKAFLLDMSFDTDDTNWVWRRRLAGSREAYTALRSAYLKYIEHPNDIDSSVDPLADDENSPWQTLRQDEALREEIYQDVERCMQDNHYFRDPQTKRRLLDILFIYAKLNPDIGYRQGMHEILAPVMWVVESDAVGVQSETEPWGEDETILTTLDSRFIEHDSFTLFAAIMQNVKVLYEHGDGDNGKPADANYESPIVARSRRIHEVMLFRVDYELAEHLATIDILPQIFVTRWIRLLFGREFPFQDVLSIWDILFAEGVRLELVDNICVAMLLRIRWQLLESDYSGALSILLKYPSPHPRHPRTFVNDALYLEKNPNIQGGSSIILKYSDRIPSFSGRSPTAQRPNPFVTPPIGMSPLNAPRINRRLDSLFQDVSGGVAKAVKGAVVEARRNFNAAGSHHGGGVAHLRKSLSSTDSGLSPSNPSAAAMAELNKRVFRLESRSKALGSMLAEALSQFRAAQKVQGDESGKKDEKKDGGADAATTEEASPLPIDVLLAKVQFVQVYLDDPTIPIEGVENHNPDSPFTIAGSEWDKLSIRSPPSAANSPAKSPTPLPSKATNSPLTKVGAIETSPAAKPSTSSSGTSSPQPLGSSEMANLDGVADTVNTTKNRACQPPSHPKIETQHRTAASRSRPVSHTRAPLSESPFSWMLGECKDTQADFVPSSPQSRTTSLSKSREDGLFGSREDARASEKGLQCDKRASLERLGL</sequence>
<accession>A0A167ZJI0</accession>
<feature type="compositionally biased region" description="Basic and acidic residues" evidence="2">
    <location>
        <begin position="720"/>
        <end position="740"/>
    </location>
</feature>
<dbReference type="EMBL" id="AZGZ01000010">
    <property type="protein sequence ID" value="KZZ92741.1"/>
    <property type="molecule type" value="Genomic_DNA"/>
</dbReference>
<feature type="region of interest" description="Disordered" evidence="2">
    <location>
        <begin position="505"/>
        <end position="530"/>
    </location>
</feature>
<feature type="region of interest" description="Disordered" evidence="2">
    <location>
        <begin position="382"/>
        <end position="401"/>
    </location>
</feature>
<dbReference type="Gene3D" id="1.10.472.80">
    <property type="entry name" value="Ypt/Rab-GAP domain of gyp1p, domain 3"/>
    <property type="match status" value="1"/>
</dbReference>
<feature type="compositionally biased region" description="Basic and acidic residues" evidence="2">
    <location>
        <begin position="509"/>
        <end position="523"/>
    </location>
</feature>
<dbReference type="AlphaFoldDB" id="A0A167ZJI0"/>
<evidence type="ECO:0000256" key="1">
    <source>
        <dbReference type="ARBA" id="ARBA00022468"/>
    </source>
</evidence>
<feature type="compositionally biased region" description="Low complexity" evidence="2">
    <location>
        <begin position="617"/>
        <end position="638"/>
    </location>
</feature>
<feature type="compositionally biased region" description="Polar residues" evidence="2">
    <location>
        <begin position="671"/>
        <end position="680"/>
    </location>
</feature>
<dbReference type="VEuPathDB" id="FungiDB:AAP_02822"/>
<dbReference type="SMART" id="SM00164">
    <property type="entry name" value="TBC"/>
    <property type="match status" value="1"/>
</dbReference>
<evidence type="ECO:0000313" key="4">
    <source>
        <dbReference type="EMBL" id="KZZ92741.1"/>
    </source>
</evidence>
<feature type="region of interest" description="Disordered" evidence="2">
    <location>
        <begin position="653"/>
        <end position="740"/>
    </location>
</feature>
<feature type="compositionally biased region" description="Low complexity" evidence="2">
    <location>
        <begin position="582"/>
        <end position="596"/>
    </location>
</feature>
<dbReference type="InterPro" id="IPR000195">
    <property type="entry name" value="Rab-GAP-TBC_dom"/>
</dbReference>
<evidence type="ECO:0000313" key="5">
    <source>
        <dbReference type="Proteomes" id="UP000242877"/>
    </source>
</evidence>
<comment type="caution">
    <text evidence="4">The sequence shown here is derived from an EMBL/GenBank/DDBJ whole genome shotgun (WGS) entry which is preliminary data.</text>
</comment>
<reference evidence="4 5" key="1">
    <citation type="journal article" date="2016" name="Genome Biol. Evol.">
        <title>Divergent and convergent evolution of fungal pathogenicity.</title>
        <authorList>
            <person name="Shang Y."/>
            <person name="Xiao G."/>
            <person name="Zheng P."/>
            <person name="Cen K."/>
            <person name="Zhan S."/>
            <person name="Wang C."/>
        </authorList>
    </citation>
    <scope>NUCLEOTIDE SEQUENCE [LARGE SCALE GENOMIC DNA]</scope>
    <source>
        <strain evidence="4 5">ARSEF 7405</strain>
    </source>
</reference>
<feature type="compositionally biased region" description="Polar residues" evidence="2">
    <location>
        <begin position="709"/>
        <end position="719"/>
    </location>
</feature>
<dbReference type="InterPro" id="IPR035969">
    <property type="entry name" value="Rab-GAP_TBC_sf"/>
</dbReference>
<evidence type="ECO:0000259" key="3">
    <source>
        <dbReference type="PROSITE" id="PS50086"/>
    </source>
</evidence>
<proteinExistence type="predicted"/>
<dbReference type="PANTHER" id="PTHR22957:SF337">
    <property type="entry name" value="TBC1 DOMAIN FAMILY MEMBER 5"/>
    <property type="match status" value="1"/>
</dbReference>
<protein>
    <submittedName>
        <fullName evidence="4">Rab-GAP/TBC domain protein</fullName>
    </submittedName>
</protein>
<dbReference type="OrthoDB" id="27140at2759"/>
<gene>
    <name evidence="4" type="ORF">AAP_02822</name>
</gene>
<dbReference type="SUPFAM" id="SSF47923">
    <property type="entry name" value="Ypt/Rab-GAP domain of gyp1p"/>
    <property type="match status" value="2"/>
</dbReference>
<name>A0A167ZJI0_9EURO</name>
<dbReference type="FunFam" id="1.10.472.80:FF:000038">
    <property type="entry name" value="TBC1 domain family member 5"/>
    <property type="match status" value="1"/>
</dbReference>
<dbReference type="FunFam" id="1.10.8.270:FF:000031">
    <property type="entry name" value="TBC1 domain family member 5"/>
    <property type="match status" value="1"/>
</dbReference>
<dbReference type="PROSITE" id="PS50086">
    <property type="entry name" value="TBC_RABGAP"/>
    <property type="match status" value="1"/>
</dbReference>
<organism evidence="4 5">
    <name type="scientific">Ascosphaera apis ARSEF 7405</name>
    <dbReference type="NCBI Taxonomy" id="392613"/>
    <lineage>
        <taxon>Eukaryota</taxon>
        <taxon>Fungi</taxon>
        <taxon>Dikarya</taxon>
        <taxon>Ascomycota</taxon>
        <taxon>Pezizomycotina</taxon>
        <taxon>Eurotiomycetes</taxon>
        <taxon>Eurotiomycetidae</taxon>
        <taxon>Onygenales</taxon>
        <taxon>Ascosphaeraceae</taxon>
        <taxon>Ascosphaera</taxon>
    </lineage>
</organism>
<dbReference type="Proteomes" id="UP000242877">
    <property type="component" value="Unassembled WGS sequence"/>
</dbReference>
<dbReference type="PANTHER" id="PTHR22957">
    <property type="entry name" value="TBC1 DOMAIN FAMILY MEMBER GTPASE-ACTIVATING PROTEIN"/>
    <property type="match status" value="1"/>
</dbReference>
<feature type="domain" description="Rab-GAP TBC" evidence="3">
    <location>
        <begin position="37"/>
        <end position="304"/>
    </location>
</feature>
<dbReference type="GO" id="GO:0005096">
    <property type="term" value="F:GTPase activator activity"/>
    <property type="evidence" value="ECO:0007669"/>
    <property type="project" value="UniProtKB-KW"/>
</dbReference>
<evidence type="ECO:0000256" key="2">
    <source>
        <dbReference type="SAM" id="MobiDB-lite"/>
    </source>
</evidence>
<keyword evidence="1" id="KW-0343">GTPase activation</keyword>
<feature type="region of interest" description="Disordered" evidence="2">
    <location>
        <begin position="444"/>
        <end position="470"/>
    </location>
</feature>
<keyword evidence="5" id="KW-1185">Reference proteome</keyword>
<feature type="compositionally biased region" description="Low complexity" evidence="2">
    <location>
        <begin position="456"/>
        <end position="470"/>
    </location>
</feature>
<feature type="region of interest" description="Disordered" evidence="2">
    <location>
        <begin position="581"/>
        <end position="641"/>
    </location>
</feature>
<dbReference type="Pfam" id="PF00566">
    <property type="entry name" value="RabGAP-TBC"/>
    <property type="match status" value="1"/>
</dbReference>
<dbReference type="Gene3D" id="1.10.8.270">
    <property type="entry name" value="putative rabgap domain of human tbc1 domain family member 14 like domains"/>
    <property type="match status" value="1"/>
</dbReference>